<dbReference type="InterPro" id="IPR002347">
    <property type="entry name" value="SDR_fam"/>
</dbReference>
<organism evidence="4 5">
    <name type="scientific">Methylocystis iwaonis</name>
    <dbReference type="NCBI Taxonomy" id="2885079"/>
    <lineage>
        <taxon>Bacteria</taxon>
        <taxon>Pseudomonadati</taxon>
        <taxon>Pseudomonadota</taxon>
        <taxon>Alphaproteobacteria</taxon>
        <taxon>Hyphomicrobiales</taxon>
        <taxon>Methylocystaceae</taxon>
        <taxon>Methylocystis</taxon>
    </lineage>
</organism>
<name>A0ABM8E6R4_9HYPH</name>
<gene>
    <name evidence="4" type="ORF">SS37A_10480</name>
</gene>
<dbReference type="Proteomes" id="UP001317629">
    <property type="component" value="Chromosome"/>
</dbReference>
<dbReference type="SUPFAM" id="SSF51735">
    <property type="entry name" value="NAD(P)-binding Rossmann-fold domains"/>
    <property type="match status" value="1"/>
</dbReference>
<dbReference type="InterPro" id="IPR020904">
    <property type="entry name" value="Sc_DH/Rdtase_CS"/>
</dbReference>
<comment type="similarity">
    <text evidence="1">Belongs to the short-chain dehydrogenases/reductases (SDR) family.</text>
</comment>
<evidence type="ECO:0000259" key="3">
    <source>
        <dbReference type="SMART" id="SM00822"/>
    </source>
</evidence>
<dbReference type="Gene3D" id="3.40.50.720">
    <property type="entry name" value="NAD(P)-binding Rossmann-like Domain"/>
    <property type="match status" value="1"/>
</dbReference>
<sequence>MSRESAPNEEAPVAVVTGASAGIGRAVAVAFARCGYRVALLARSPEGLDGAYHDVAHAGGQPFELLADVSKADDVFAAAEAVVARWGHIHVWVNDAMETVVAPVDAITPEEYRRVMEATFLGYVHGTLAALRHMRQRDQGHIIQIGSALSYRAIPLQSAYCAAKFAIRGFTDSLRAELIHDRSNIRLTMAQLPGVNTPQFDWSHTHFAKRHQPIGTVYEPEAIAQAIVEAAQARRAPRELWLGAPTVQSIVGQMVAPGFLDRYLAWNAYEKQLSNDPVLPGDPDELIGPDHRDHGPRGRFTQRSKDHIMAVDPAHLRGGAIMAGLGLLTGAFLWGRASRPH</sequence>
<proteinExistence type="inferred from homology"/>
<dbReference type="InterPro" id="IPR036291">
    <property type="entry name" value="NAD(P)-bd_dom_sf"/>
</dbReference>
<dbReference type="PRINTS" id="PR00081">
    <property type="entry name" value="GDHRDH"/>
</dbReference>
<reference evidence="4 5" key="1">
    <citation type="journal article" date="2023" name="Int. J. Syst. Evol. Microbiol.">
        <title>Methylocystis iwaonis sp. nov., a type II methane-oxidizing bacterium from surface soil of a rice paddy field in Japan, and emended description of the genus Methylocystis (ex Whittenbury et al. 1970) Bowman et al. 1993.</title>
        <authorList>
            <person name="Kaise H."/>
            <person name="Sawadogo J.B."/>
            <person name="Alam M.S."/>
            <person name="Ueno C."/>
            <person name="Dianou D."/>
            <person name="Shinjo R."/>
            <person name="Asakawa S."/>
        </authorList>
    </citation>
    <scope>NUCLEOTIDE SEQUENCE [LARGE SCALE GENOMIC DNA]</scope>
    <source>
        <strain evidence="4 5">SS37A-Re</strain>
    </source>
</reference>
<keyword evidence="5" id="KW-1185">Reference proteome</keyword>
<dbReference type="PANTHER" id="PTHR44196:SF1">
    <property type="entry name" value="DEHYDROGENASE_REDUCTASE SDR FAMILY MEMBER 7B"/>
    <property type="match status" value="1"/>
</dbReference>
<dbReference type="RefSeq" id="WP_281930974.1">
    <property type="nucleotide sequence ID" value="NZ_AP027142.1"/>
</dbReference>
<keyword evidence="2" id="KW-0560">Oxidoreductase</keyword>
<dbReference type="EMBL" id="AP027142">
    <property type="protein sequence ID" value="BDV33519.1"/>
    <property type="molecule type" value="Genomic_DNA"/>
</dbReference>
<dbReference type="Pfam" id="PF00106">
    <property type="entry name" value="adh_short"/>
    <property type="match status" value="1"/>
</dbReference>
<dbReference type="InterPro" id="IPR057326">
    <property type="entry name" value="KR_dom"/>
</dbReference>
<dbReference type="NCBIfam" id="NF005495">
    <property type="entry name" value="PRK07109.1"/>
    <property type="match status" value="1"/>
</dbReference>
<evidence type="ECO:0000256" key="2">
    <source>
        <dbReference type="ARBA" id="ARBA00023002"/>
    </source>
</evidence>
<evidence type="ECO:0000313" key="5">
    <source>
        <dbReference type="Proteomes" id="UP001317629"/>
    </source>
</evidence>
<protein>
    <submittedName>
        <fullName evidence="4">Short-chain dehydrogenase</fullName>
    </submittedName>
</protein>
<dbReference type="PANTHER" id="PTHR44196">
    <property type="entry name" value="DEHYDROGENASE/REDUCTASE SDR FAMILY MEMBER 7B"/>
    <property type="match status" value="1"/>
</dbReference>
<dbReference type="SMART" id="SM00822">
    <property type="entry name" value="PKS_KR"/>
    <property type="match status" value="1"/>
</dbReference>
<feature type="domain" description="Ketoreductase" evidence="3">
    <location>
        <begin position="12"/>
        <end position="198"/>
    </location>
</feature>
<accession>A0ABM8E6R4</accession>
<dbReference type="PROSITE" id="PS00061">
    <property type="entry name" value="ADH_SHORT"/>
    <property type="match status" value="1"/>
</dbReference>
<evidence type="ECO:0000256" key="1">
    <source>
        <dbReference type="ARBA" id="ARBA00006484"/>
    </source>
</evidence>
<evidence type="ECO:0000313" key="4">
    <source>
        <dbReference type="EMBL" id="BDV33519.1"/>
    </source>
</evidence>